<name>A0A1E5V9P3_9POAL</name>
<dbReference type="EMBL" id="LWDX02046885">
    <property type="protein sequence ID" value="OEL21880.1"/>
    <property type="molecule type" value="Genomic_DNA"/>
</dbReference>
<evidence type="ECO:0000313" key="2">
    <source>
        <dbReference type="Proteomes" id="UP000095767"/>
    </source>
</evidence>
<proteinExistence type="predicted"/>
<reference evidence="1 2" key="1">
    <citation type="submission" date="2016-09" db="EMBL/GenBank/DDBJ databases">
        <title>The draft genome of Dichanthelium oligosanthes: A C3 panicoid grass species.</title>
        <authorList>
            <person name="Studer A.J."/>
            <person name="Schnable J.C."/>
            <person name="Brutnell T.P."/>
        </authorList>
    </citation>
    <scope>NUCLEOTIDE SEQUENCE [LARGE SCALE GENOMIC DNA]</scope>
    <source>
        <strain evidence="2">cv. Kellogg 1175</strain>
        <tissue evidence="1">Leaf</tissue>
    </source>
</reference>
<accession>A0A1E5V9P3</accession>
<organism evidence="1 2">
    <name type="scientific">Dichanthelium oligosanthes</name>
    <dbReference type="NCBI Taxonomy" id="888268"/>
    <lineage>
        <taxon>Eukaryota</taxon>
        <taxon>Viridiplantae</taxon>
        <taxon>Streptophyta</taxon>
        <taxon>Embryophyta</taxon>
        <taxon>Tracheophyta</taxon>
        <taxon>Spermatophyta</taxon>
        <taxon>Magnoliopsida</taxon>
        <taxon>Liliopsida</taxon>
        <taxon>Poales</taxon>
        <taxon>Poaceae</taxon>
        <taxon>PACMAD clade</taxon>
        <taxon>Panicoideae</taxon>
        <taxon>Panicodae</taxon>
        <taxon>Paniceae</taxon>
        <taxon>Dichantheliinae</taxon>
        <taxon>Dichanthelium</taxon>
    </lineage>
</organism>
<gene>
    <name evidence="1" type="ORF">BAE44_0017100</name>
</gene>
<evidence type="ECO:0000313" key="1">
    <source>
        <dbReference type="EMBL" id="OEL21880.1"/>
    </source>
</evidence>
<dbReference type="AlphaFoldDB" id="A0A1E5V9P3"/>
<dbReference type="OrthoDB" id="687207at2759"/>
<comment type="caution">
    <text evidence="1">The sequence shown here is derived from an EMBL/GenBank/DDBJ whole genome shotgun (WGS) entry which is preliminary data.</text>
</comment>
<dbReference type="Proteomes" id="UP000095767">
    <property type="component" value="Unassembled WGS sequence"/>
</dbReference>
<sequence>MNNVEEMAEFVVLCDLMQDTQFTDQDDQITRRWTGHGNYTSKSAYPAQLQGTFSTYDGKSM</sequence>
<protein>
    <submittedName>
        <fullName evidence="1">Uncharacterized protein</fullName>
    </submittedName>
</protein>
<keyword evidence="2" id="KW-1185">Reference proteome</keyword>